<dbReference type="EMBL" id="FWXT01000003">
    <property type="protein sequence ID" value="SMC95930.1"/>
    <property type="molecule type" value="Genomic_DNA"/>
</dbReference>
<name>A0A1W2DEL1_9SPHI</name>
<evidence type="ECO:0000313" key="7">
    <source>
        <dbReference type="EMBL" id="SMC95930.1"/>
    </source>
</evidence>
<dbReference type="GO" id="GO:0016020">
    <property type="term" value="C:membrane"/>
    <property type="evidence" value="ECO:0007669"/>
    <property type="project" value="UniProtKB-SubCell"/>
</dbReference>
<dbReference type="Pfam" id="PF04932">
    <property type="entry name" value="Wzy_C"/>
    <property type="match status" value="1"/>
</dbReference>
<dbReference type="PANTHER" id="PTHR37422">
    <property type="entry name" value="TEICHURONIC ACID BIOSYNTHESIS PROTEIN TUAE"/>
    <property type="match status" value="1"/>
</dbReference>
<protein>
    <submittedName>
        <fullName evidence="7">O-antigen ligase like membrane protein</fullName>
    </submittedName>
</protein>
<feature type="transmembrane region" description="Helical" evidence="5">
    <location>
        <begin position="172"/>
        <end position="191"/>
    </location>
</feature>
<reference evidence="8" key="1">
    <citation type="submission" date="2017-04" db="EMBL/GenBank/DDBJ databases">
        <authorList>
            <person name="Varghese N."/>
            <person name="Submissions S."/>
        </authorList>
    </citation>
    <scope>NUCLEOTIDE SEQUENCE [LARGE SCALE GENOMIC DNA]</scope>
    <source>
        <strain evidence="8">DSM 12126</strain>
    </source>
</reference>
<dbReference type="GO" id="GO:0016874">
    <property type="term" value="F:ligase activity"/>
    <property type="evidence" value="ECO:0007669"/>
    <property type="project" value="UniProtKB-KW"/>
</dbReference>
<feature type="transmembrane region" description="Helical" evidence="5">
    <location>
        <begin position="61"/>
        <end position="79"/>
    </location>
</feature>
<evidence type="ECO:0000259" key="6">
    <source>
        <dbReference type="Pfam" id="PF04932"/>
    </source>
</evidence>
<keyword evidence="7" id="KW-0436">Ligase</keyword>
<feature type="transmembrane region" description="Helical" evidence="5">
    <location>
        <begin position="333"/>
        <end position="353"/>
    </location>
</feature>
<keyword evidence="3 5" id="KW-1133">Transmembrane helix</keyword>
<evidence type="ECO:0000256" key="5">
    <source>
        <dbReference type="SAM" id="Phobius"/>
    </source>
</evidence>
<dbReference type="InterPro" id="IPR007016">
    <property type="entry name" value="O-antigen_ligase-rel_domated"/>
</dbReference>
<dbReference type="PANTHER" id="PTHR37422:SF17">
    <property type="entry name" value="O-ANTIGEN LIGASE"/>
    <property type="match status" value="1"/>
</dbReference>
<dbReference type="STRING" id="151894.SAMN04488524_3720"/>
<evidence type="ECO:0000256" key="4">
    <source>
        <dbReference type="ARBA" id="ARBA00023136"/>
    </source>
</evidence>
<proteinExistence type="predicted"/>
<comment type="subcellular location">
    <subcellularLocation>
        <location evidence="1">Membrane</location>
        <topology evidence="1">Multi-pass membrane protein</topology>
    </subcellularLocation>
</comment>
<dbReference type="Proteomes" id="UP000192756">
    <property type="component" value="Unassembled WGS sequence"/>
</dbReference>
<evidence type="ECO:0000256" key="2">
    <source>
        <dbReference type="ARBA" id="ARBA00022692"/>
    </source>
</evidence>
<keyword evidence="4 5" id="KW-0472">Membrane</keyword>
<feature type="transmembrane region" description="Helical" evidence="5">
    <location>
        <begin position="6"/>
        <end position="21"/>
    </location>
</feature>
<sequence length="426" mass="47652">MAAKRILYLLLIYCFTSWLITRELSLVFPAGTLIEGFLILTFIAAIFSVTKTGWAQVNTDMFYLLLFWFFISVAEVANPEGASIMGWLKEIRSAALYPLMITSLTLIVFDREKDLNTFIFIVLFFSTMAALDGLKQKYIGLSQGDFNFLAYGGAQTHIIFGRLRIFSFYSEAAQFGASQAHIGLMALVLALGPIQKKYKILLLVISALMLYGMLLSGTRGALFALVPGAFFAIILTKKFKVLILGGAVAIGFLCFLKFTYIGNGNYEIYRLRSALNPEDPSLNVRFNSQRILKEYMSSRPFGGGLGIIGANGMEYNSDKFLSKVQPDSYWVKIWAMYGIVGFIIWFGIMLYILGKCCGITWKIEDPGLKIKSIALTSGFGGILFCSYGNEVINTMPSAIIVFMSCAFVYKMPKFDREIKERKTLTE</sequence>
<feature type="transmembrane region" description="Helical" evidence="5">
    <location>
        <begin position="91"/>
        <end position="109"/>
    </location>
</feature>
<dbReference type="OrthoDB" id="783093at2"/>
<gene>
    <name evidence="7" type="ORF">SAMN04488524_3720</name>
</gene>
<evidence type="ECO:0000256" key="3">
    <source>
        <dbReference type="ARBA" id="ARBA00022989"/>
    </source>
</evidence>
<accession>A0A1W2DEL1</accession>
<dbReference type="AlphaFoldDB" id="A0A1W2DEL1"/>
<feature type="domain" description="O-antigen ligase-related" evidence="6">
    <location>
        <begin position="205"/>
        <end position="346"/>
    </location>
</feature>
<keyword evidence="8" id="KW-1185">Reference proteome</keyword>
<feature type="transmembrane region" description="Helical" evidence="5">
    <location>
        <begin position="26"/>
        <end position="49"/>
    </location>
</feature>
<feature type="transmembrane region" description="Helical" evidence="5">
    <location>
        <begin position="198"/>
        <end position="214"/>
    </location>
</feature>
<evidence type="ECO:0000256" key="1">
    <source>
        <dbReference type="ARBA" id="ARBA00004141"/>
    </source>
</evidence>
<feature type="transmembrane region" description="Helical" evidence="5">
    <location>
        <begin position="241"/>
        <end position="261"/>
    </location>
</feature>
<feature type="transmembrane region" description="Helical" evidence="5">
    <location>
        <begin position="115"/>
        <end position="134"/>
    </location>
</feature>
<organism evidence="7 8">
    <name type="scientific">Pedobacter africanus</name>
    <dbReference type="NCBI Taxonomy" id="151894"/>
    <lineage>
        <taxon>Bacteria</taxon>
        <taxon>Pseudomonadati</taxon>
        <taxon>Bacteroidota</taxon>
        <taxon>Sphingobacteriia</taxon>
        <taxon>Sphingobacteriales</taxon>
        <taxon>Sphingobacteriaceae</taxon>
        <taxon>Pedobacter</taxon>
    </lineage>
</organism>
<dbReference type="RefSeq" id="WP_084240504.1">
    <property type="nucleotide sequence ID" value="NZ_FWXT01000003.1"/>
</dbReference>
<feature type="transmembrane region" description="Helical" evidence="5">
    <location>
        <begin position="395"/>
        <end position="412"/>
    </location>
</feature>
<evidence type="ECO:0000313" key="8">
    <source>
        <dbReference type="Proteomes" id="UP000192756"/>
    </source>
</evidence>
<dbReference type="InterPro" id="IPR051533">
    <property type="entry name" value="WaaL-like"/>
</dbReference>
<keyword evidence="2 5" id="KW-0812">Transmembrane</keyword>